<dbReference type="AlphaFoldDB" id="A0A318ERJ6"/>
<dbReference type="InterPro" id="IPR043171">
    <property type="entry name" value="Ap4A_phos1/2-like"/>
</dbReference>
<dbReference type="PANTHER" id="PTHR38420">
    <property type="entry name" value="AP-4-A PHOSPHORYLASE II"/>
    <property type="match status" value="1"/>
</dbReference>
<protein>
    <submittedName>
        <fullName evidence="1">Uncharacterized protein</fullName>
    </submittedName>
</protein>
<evidence type="ECO:0000313" key="1">
    <source>
        <dbReference type="EMBL" id="PXV95615.1"/>
    </source>
</evidence>
<dbReference type="Gene3D" id="3.30.428.70">
    <property type="match status" value="1"/>
</dbReference>
<sequence>MLIDTIKAKWDKLLEEGLIHFYQEQNKEMIWNGKTMTFCMEYVPERAKRVGCYQASTHPLGDNIINREDCLYDFGELALLANNRPVEKYHSILCSKSFIPQNEFTKDEIMAVSKIVEETGIRSFFNMRGTAATLEHFHTQVLWNQFHIENLVKVSIDENIGYLPDYPVGNILFTGELSKRCDLLFEKLKLLSESKLPLTVKDDGNLSKTPLFTLLFWENNILLIPRKQETSSRMKAMVGGLELSGYFLITAPLARENPFKGVDEKYLIEIIREVAFEKEDINFLY</sequence>
<name>A0A318ERJ6_9FIRM</name>
<evidence type="ECO:0000313" key="2">
    <source>
        <dbReference type="Proteomes" id="UP000247523"/>
    </source>
</evidence>
<accession>A0A318ERJ6</accession>
<dbReference type="GO" id="GO:0009117">
    <property type="term" value="P:nucleotide metabolic process"/>
    <property type="evidence" value="ECO:0007669"/>
    <property type="project" value="InterPro"/>
</dbReference>
<dbReference type="PANTHER" id="PTHR38420:SF1">
    <property type="entry name" value="PUTATIVE (AFU_ORTHOLOGUE AFUA_5G14690)-RELATED"/>
    <property type="match status" value="1"/>
</dbReference>
<gene>
    <name evidence="1" type="ORF">C8E03_101245</name>
</gene>
<dbReference type="RefSeq" id="WP_110290065.1">
    <property type="nucleotide sequence ID" value="NZ_QICS01000001.1"/>
</dbReference>
<dbReference type="Proteomes" id="UP000247523">
    <property type="component" value="Unassembled WGS sequence"/>
</dbReference>
<dbReference type="EMBL" id="QICS01000001">
    <property type="protein sequence ID" value="PXV95615.1"/>
    <property type="molecule type" value="Genomic_DNA"/>
</dbReference>
<organism evidence="1 2">
    <name type="scientific">Lachnotalea glycerini</name>
    <dbReference type="NCBI Taxonomy" id="1763509"/>
    <lineage>
        <taxon>Bacteria</taxon>
        <taxon>Bacillati</taxon>
        <taxon>Bacillota</taxon>
        <taxon>Clostridia</taxon>
        <taxon>Lachnospirales</taxon>
        <taxon>Lachnospiraceae</taxon>
        <taxon>Lachnotalea</taxon>
    </lineage>
</organism>
<proteinExistence type="predicted"/>
<comment type="caution">
    <text evidence="1">The sequence shown here is derived from an EMBL/GenBank/DDBJ whole genome shotgun (WGS) entry which is preliminary data.</text>
</comment>
<dbReference type="GO" id="GO:0005524">
    <property type="term" value="F:ATP binding"/>
    <property type="evidence" value="ECO:0007669"/>
    <property type="project" value="InterPro"/>
</dbReference>
<dbReference type="InterPro" id="IPR009163">
    <property type="entry name" value="Ap4A_phos1/2"/>
</dbReference>
<dbReference type="GO" id="GO:0003877">
    <property type="term" value="F:ATP:ADP adenylyltransferase activity"/>
    <property type="evidence" value="ECO:0007669"/>
    <property type="project" value="InterPro"/>
</dbReference>
<reference evidence="1 2" key="1">
    <citation type="submission" date="2018-05" db="EMBL/GenBank/DDBJ databases">
        <title>Genomic Encyclopedia of Type Strains, Phase IV (KMG-IV): sequencing the most valuable type-strain genomes for metagenomic binning, comparative biology and taxonomic classification.</title>
        <authorList>
            <person name="Goeker M."/>
        </authorList>
    </citation>
    <scope>NUCLEOTIDE SEQUENCE [LARGE SCALE GENOMIC DNA]</scope>
    <source>
        <strain evidence="1 2">DSM 28816</strain>
    </source>
</reference>